<organism evidence="2 3">
    <name type="scientific">Arabis nemorensis</name>
    <dbReference type="NCBI Taxonomy" id="586526"/>
    <lineage>
        <taxon>Eukaryota</taxon>
        <taxon>Viridiplantae</taxon>
        <taxon>Streptophyta</taxon>
        <taxon>Embryophyta</taxon>
        <taxon>Tracheophyta</taxon>
        <taxon>Spermatophyta</taxon>
        <taxon>Magnoliopsida</taxon>
        <taxon>eudicotyledons</taxon>
        <taxon>Gunneridae</taxon>
        <taxon>Pentapetalae</taxon>
        <taxon>rosids</taxon>
        <taxon>malvids</taxon>
        <taxon>Brassicales</taxon>
        <taxon>Brassicaceae</taxon>
        <taxon>Arabideae</taxon>
        <taxon>Arabis</taxon>
    </lineage>
</organism>
<dbReference type="Proteomes" id="UP000489600">
    <property type="component" value="Unassembled WGS sequence"/>
</dbReference>
<dbReference type="InterPro" id="IPR050354">
    <property type="entry name" value="F-box/kelch-repeat_ARATH"/>
</dbReference>
<sequence length="335" mass="37942">MKKTPPVVPEDLEERIFSMLPLSAHAMATQFSPRLKKSIEEGQLFKTRADNNIRETYVLVSVTSPPTDKAKWFAILSKSYKQEFLLRPITSPPKHEKGELVALRNRLFSIGSTTEVIAFNYTSKIQERSYLNAVHNKPKVAGVCNKLYIFGGVSKEDADCYVEALDLSTQKWEKVPVPEEERMLIPLNCDQVVLNNCVYFLHKNTCVALNPQSGKIEKEYENFGEKKFDTSCVIGNKLFALDWEAKITVYDSPNRLWRPLKGLENIPSFGLFTAALISFNGKLLVLQQTPQDISLTVIAIEERGQDIWGRLESSNSGLILQEPTTRIQEILSVEI</sequence>
<evidence type="ECO:0000313" key="3">
    <source>
        <dbReference type="Proteomes" id="UP000489600"/>
    </source>
</evidence>
<feature type="domain" description="FKB95-like N-terminal Kelch" evidence="1">
    <location>
        <begin position="79"/>
        <end position="315"/>
    </location>
</feature>
<keyword evidence="3" id="KW-1185">Reference proteome</keyword>
<dbReference type="SUPFAM" id="SSF117281">
    <property type="entry name" value="Kelch motif"/>
    <property type="match status" value="1"/>
</dbReference>
<reference evidence="2" key="1">
    <citation type="submission" date="2019-07" db="EMBL/GenBank/DDBJ databases">
        <authorList>
            <person name="Dittberner H."/>
        </authorList>
    </citation>
    <scope>NUCLEOTIDE SEQUENCE [LARGE SCALE GENOMIC DNA]</scope>
</reference>
<comment type="caution">
    <text evidence="2">The sequence shown here is derived from an EMBL/GenBank/DDBJ whole genome shotgun (WGS) entry which is preliminary data.</text>
</comment>
<dbReference type="InterPro" id="IPR015915">
    <property type="entry name" value="Kelch-typ_b-propeller"/>
</dbReference>
<dbReference type="InterPro" id="IPR057499">
    <property type="entry name" value="Kelch_FKB95"/>
</dbReference>
<gene>
    <name evidence="2" type="ORF">ANE_LOCUS10159</name>
</gene>
<dbReference type="OrthoDB" id="1109398at2759"/>
<dbReference type="Pfam" id="PF25210">
    <property type="entry name" value="Kelch_FKB95"/>
    <property type="match status" value="1"/>
</dbReference>
<dbReference type="PANTHER" id="PTHR24414:SF65">
    <property type="entry name" value="F-BOX DOMAIN-CONTAINING PROTEIN"/>
    <property type="match status" value="1"/>
</dbReference>
<dbReference type="Gene3D" id="2.120.10.80">
    <property type="entry name" value="Kelch-type beta propeller"/>
    <property type="match status" value="1"/>
</dbReference>
<accession>A0A565BEC1</accession>
<dbReference type="PANTHER" id="PTHR24414">
    <property type="entry name" value="F-BOX/KELCH-REPEAT PROTEIN SKIP4"/>
    <property type="match status" value="1"/>
</dbReference>
<dbReference type="AlphaFoldDB" id="A0A565BEC1"/>
<proteinExistence type="predicted"/>
<dbReference type="EMBL" id="CABITT030000003">
    <property type="protein sequence ID" value="VVA99714.1"/>
    <property type="molecule type" value="Genomic_DNA"/>
</dbReference>
<evidence type="ECO:0000259" key="1">
    <source>
        <dbReference type="Pfam" id="PF25210"/>
    </source>
</evidence>
<name>A0A565BEC1_9BRAS</name>
<evidence type="ECO:0000313" key="2">
    <source>
        <dbReference type="EMBL" id="VVA99714.1"/>
    </source>
</evidence>
<protein>
    <recommendedName>
        <fullName evidence="1">FKB95-like N-terminal Kelch domain-containing protein</fullName>
    </recommendedName>
</protein>